<proteinExistence type="predicted"/>
<sequence>MNTATPTLDRHDRAELQARNAELATAEPRLRIRDRAQRLGVSEAELVAAECGLSAVELVANSERPMQTLFNELGTLGRVMALSRNDWCVHERHGSYEDIKAEGPVGLVLGPDIDLRLFFTCWQHCYAVTDNGRRSIQFFDREGVAVHKVFLTEHSDEAAYDALVARYAARGKRQPVIEAIAAGNELPDVADAAALREAWLAMTDTHQFFPLLRKFNVARLGALRAAGRDLAQPVASDAVETMLHSAAASGLSIMCFVGNRGIVQIHSGPVSKLLRTGPWFNVLDPDFNLHLNTEAIAECWVVNKPTSDGWVTSLEVYAADGELIVQWFGERKPGKPELSGWRDLMVSLCATPLAGERLP</sequence>
<name>A0ABQ6BVF6_9NEIS</name>
<dbReference type="SUPFAM" id="SSF144064">
    <property type="entry name" value="Heme iron utilization protein-like"/>
    <property type="match status" value="1"/>
</dbReference>
<feature type="domain" description="Haemin-degrading HemS/ChuX" evidence="1">
    <location>
        <begin position="216"/>
        <end position="346"/>
    </location>
</feature>
<dbReference type="Gene3D" id="3.40.1570.10">
    <property type="entry name" value="HemS/ChuS/ChuX like domains"/>
    <property type="match status" value="2"/>
</dbReference>
<dbReference type="CDD" id="cd16831">
    <property type="entry name" value="HemS-like_C"/>
    <property type="match status" value="1"/>
</dbReference>
<evidence type="ECO:0000259" key="1">
    <source>
        <dbReference type="Pfam" id="PF05171"/>
    </source>
</evidence>
<dbReference type="RefSeq" id="WP_018747732.1">
    <property type="nucleotide sequence ID" value="NZ_BSOZ01000062.1"/>
</dbReference>
<accession>A0ABQ6BVF6</accession>
<dbReference type="InterPro" id="IPR007845">
    <property type="entry name" value="HemS/ChuX_dom"/>
</dbReference>
<dbReference type="Proteomes" id="UP001156836">
    <property type="component" value="Unassembled WGS sequence"/>
</dbReference>
<dbReference type="EMBL" id="BSOZ01000062">
    <property type="protein sequence ID" value="GLS05736.1"/>
    <property type="molecule type" value="Genomic_DNA"/>
</dbReference>
<gene>
    <name evidence="2" type="primary">bhuS</name>
    <name evidence="2" type="ORF">GCM10007860_28930</name>
</gene>
<protein>
    <submittedName>
        <fullName evidence="2">Hemin-degrading factor</fullName>
    </submittedName>
</protein>
<organism evidence="2 3">
    <name type="scientific">Chitiniphilus shinanonensis</name>
    <dbReference type="NCBI Taxonomy" id="553088"/>
    <lineage>
        <taxon>Bacteria</taxon>
        <taxon>Pseudomonadati</taxon>
        <taxon>Pseudomonadota</taxon>
        <taxon>Betaproteobacteria</taxon>
        <taxon>Neisseriales</taxon>
        <taxon>Chitinibacteraceae</taxon>
        <taxon>Chitiniphilus</taxon>
    </lineage>
</organism>
<dbReference type="InterPro" id="IPR053733">
    <property type="entry name" value="Heme_Transport_Util_sf"/>
</dbReference>
<evidence type="ECO:0000313" key="3">
    <source>
        <dbReference type="Proteomes" id="UP001156836"/>
    </source>
</evidence>
<comment type="caution">
    <text evidence="2">The sequence shown here is derived from an EMBL/GenBank/DDBJ whole genome shotgun (WGS) entry which is preliminary data.</text>
</comment>
<reference evidence="3" key="1">
    <citation type="journal article" date="2019" name="Int. J. Syst. Evol. Microbiol.">
        <title>The Global Catalogue of Microorganisms (GCM) 10K type strain sequencing project: providing services to taxonomists for standard genome sequencing and annotation.</title>
        <authorList>
            <consortium name="The Broad Institute Genomics Platform"/>
            <consortium name="The Broad Institute Genome Sequencing Center for Infectious Disease"/>
            <person name="Wu L."/>
            <person name="Ma J."/>
        </authorList>
    </citation>
    <scope>NUCLEOTIDE SEQUENCE [LARGE SCALE GENOMIC DNA]</scope>
    <source>
        <strain evidence="3">NBRC 104970</strain>
    </source>
</reference>
<dbReference type="CDD" id="cd16830">
    <property type="entry name" value="HemS-like_N"/>
    <property type="match status" value="1"/>
</dbReference>
<keyword evidence="3" id="KW-1185">Reference proteome</keyword>
<dbReference type="Pfam" id="PF05171">
    <property type="entry name" value="HemS"/>
    <property type="match status" value="2"/>
</dbReference>
<evidence type="ECO:0000313" key="2">
    <source>
        <dbReference type="EMBL" id="GLS05736.1"/>
    </source>
</evidence>
<feature type="domain" description="Haemin-degrading HemS/ChuX" evidence="1">
    <location>
        <begin position="40"/>
        <end position="167"/>
    </location>
</feature>